<evidence type="ECO:0000313" key="1">
    <source>
        <dbReference type="EMBL" id="KAK8396930.1"/>
    </source>
</evidence>
<comment type="caution">
    <text evidence="1">The sequence shown here is derived from an EMBL/GenBank/DDBJ whole genome shotgun (WGS) entry which is preliminary data.</text>
</comment>
<name>A0AAW0UDM6_SCYPA</name>
<accession>A0AAW0UDM6</accession>
<proteinExistence type="predicted"/>
<protein>
    <recommendedName>
        <fullName evidence="3">Secreted protein</fullName>
    </recommendedName>
</protein>
<evidence type="ECO:0008006" key="3">
    <source>
        <dbReference type="Google" id="ProtNLM"/>
    </source>
</evidence>
<dbReference type="AlphaFoldDB" id="A0AAW0UDM6"/>
<evidence type="ECO:0000313" key="2">
    <source>
        <dbReference type="Proteomes" id="UP001487740"/>
    </source>
</evidence>
<reference evidence="1 2" key="1">
    <citation type="submission" date="2023-03" db="EMBL/GenBank/DDBJ databases">
        <title>High-quality genome of Scylla paramamosain provides insights in environmental adaptation.</title>
        <authorList>
            <person name="Zhang L."/>
        </authorList>
    </citation>
    <scope>NUCLEOTIDE SEQUENCE [LARGE SCALE GENOMIC DNA]</scope>
    <source>
        <strain evidence="1">LZ_2023a</strain>
        <tissue evidence="1">Muscle</tissue>
    </source>
</reference>
<dbReference type="Proteomes" id="UP001487740">
    <property type="component" value="Unassembled WGS sequence"/>
</dbReference>
<organism evidence="1 2">
    <name type="scientific">Scylla paramamosain</name>
    <name type="common">Mud crab</name>
    <dbReference type="NCBI Taxonomy" id="85552"/>
    <lineage>
        <taxon>Eukaryota</taxon>
        <taxon>Metazoa</taxon>
        <taxon>Ecdysozoa</taxon>
        <taxon>Arthropoda</taxon>
        <taxon>Crustacea</taxon>
        <taxon>Multicrustacea</taxon>
        <taxon>Malacostraca</taxon>
        <taxon>Eumalacostraca</taxon>
        <taxon>Eucarida</taxon>
        <taxon>Decapoda</taxon>
        <taxon>Pleocyemata</taxon>
        <taxon>Brachyura</taxon>
        <taxon>Eubrachyura</taxon>
        <taxon>Portunoidea</taxon>
        <taxon>Portunidae</taxon>
        <taxon>Portuninae</taxon>
        <taxon>Scylla</taxon>
    </lineage>
</organism>
<sequence length="129" mass="14498">MSYFTLLARSEVALAYAGSLVYTRERCAGPASKAEQRRDNQVIRQLLVLSSPLCLPTCGWLRSPSVVTLLLRLASFSTYSRWLRRGETPGHRRNLPVAALSATGTLSRTLKMHSERRHIVKQVTPDLNF</sequence>
<keyword evidence="2" id="KW-1185">Reference proteome</keyword>
<dbReference type="EMBL" id="JARAKH010000015">
    <property type="protein sequence ID" value="KAK8396930.1"/>
    <property type="molecule type" value="Genomic_DNA"/>
</dbReference>
<gene>
    <name evidence="1" type="ORF">O3P69_005134</name>
</gene>